<feature type="compositionally biased region" description="Low complexity" evidence="2">
    <location>
        <begin position="246"/>
        <end position="310"/>
    </location>
</feature>
<evidence type="ECO:0000259" key="4">
    <source>
        <dbReference type="PROSITE" id="PS51212"/>
    </source>
</evidence>
<dbReference type="PROSITE" id="PS51212">
    <property type="entry name" value="WSC"/>
    <property type="match status" value="2"/>
</dbReference>
<protein>
    <submittedName>
        <fullName evidence="5">WSC domain-containing protein</fullName>
    </submittedName>
</protein>
<dbReference type="SMART" id="SM00321">
    <property type="entry name" value="WSC"/>
    <property type="match status" value="2"/>
</dbReference>
<comment type="caution">
    <text evidence="5">The sequence shown here is derived from an EMBL/GenBank/DDBJ whole genome shotgun (WGS) entry which is preliminary data.</text>
</comment>
<accession>A0A8K0SCK1</accession>
<evidence type="ECO:0000313" key="6">
    <source>
        <dbReference type="Proteomes" id="UP000813444"/>
    </source>
</evidence>
<evidence type="ECO:0000256" key="2">
    <source>
        <dbReference type="SAM" id="MobiDB-lite"/>
    </source>
</evidence>
<dbReference type="Pfam" id="PF01822">
    <property type="entry name" value="WSC"/>
    <property type="match status" value="2"/>
</dbReference>
<dbReference type="PANTHER" id="PTHR45964">
    <property type="entry name" value="WSCD FAMILY MEMBER CG9164"/>
    <property type="match status" value="1"/>
</dbReference>
<dbReference type="OrthoDB" id="2019572at2759"/>
<gene>
    <name evidence="5" type="ORF">B0I35DRAFT_414793</name>
</gene>
<dbReference type="Proteomes" id="UP000813444">
    <property type="component" value="Unassembled WGS sequence"/>
</dbReference>
<sequence length="576" mass="62986">MTATKTILAVAALSLLQHAQATNFQYPPCLDPFQPFVYSGCFQDGSPRTLEYRSEQSSRNMTVEACVAECKGNGFRYAGLEYYGECYCGATVNSPALDEGLCNLPCNGNNTQTCGGNDALSIYQDPTFPTHPGDVDIEDYVPLGCYTDDGPNGRSLPWVRNIPQDTFTPAQCLSSCRDRGFPFAGTEYGQECYCGSVLGNYTTEVGAEECNMPCRGDASQTCGGSLRLNLYVARELLSLEPCGYEPPVDTTTTSVPTATSTTKSSSSTTKVPDTTTSSTTKVPDTTTTSSTTKAPDTTTTPSTTKFTSTTTTTSSVCTTTITPPNDCEYKVGKWCAPHFPDWEHENECLNAWKTCAKLVTSCWKYAGFPASLECLKFSSWCGDIKKYCNNDCKGKTCSKKGCFDKYKPQHPNPPKPPVTTTYPCPTTTVKTTTTKTTTTVVPEPTNICKQPTSKWHNYGPGNPVGGIELPLVTCNDIKEEFSSRPFKLYTEPDTHKCKSYSKWSCSDACKDACEEQHEECKETYVESCKPAWGSGKESPSKAHERCTAQYKDCLIENAWVDPGNRCKNWGSGLKRV</sequence>
<dbReference type="EMBL" id="JAGPNK010000027">
    <property type="protein sequence ID" value="KAH7303931.1"/>
    <property type="molecule type" value="Genomic_DNA"/>
</dbReference>
<feature type="domain" description="WSC" evidence="4">
    <location>
        <begin position="139"/>
        <end position="234"/>
    </location>
</feature>
<organism evidence="5 6">
    <name type="scientific">Stachybotrys elegans</name>
    <dbReference type="NCBI Taxonomy" id="80388"/>
    <lineage>
        <taxon>Eukaryota</taxon>
        <taxon>Fungi</taxon>
        <taxon>Dikarya</taxon>
        <taxon>Ascomycota</taxon>
        <taxon>Pezizomycotina</taxon>
        <taxon>Sordariomycetes</taxon>
        <taxon>Hypocreomycetidae</taxon>
        <taxon>Hypocreales</taxon>
        <taxon>Stachybotryaceae</taxon>
        <taxon>Stachybotrys</taxon>
    </lineage>
</organism>
<keyword evidence="3" id="KW-0732">Signal</keyword>
<evidence type="ECO:0000313" key="5">
    <source>
        <dbReference type="EMBL" id="KAH7303931.1"/>
    </source>
</evidence>
<dbReference type="AlphaFoldDB" id="A0A8K0SCK1"/>
<feature type="signal peptide" evidence="3">
    <location>
        <begin position="1"/>
        <end position="21"/>
    </location>
</feature>
<evidence type="ECO:0000256" key="1">
    <source>
        <dbReference type="ARBA" id="ARBA00022737"/>
    </source>
</evidence>
<reference evidence="5" key="1">
    <citation type="journal article" date="2021" name="Nat. Commun.">
        <title>Genetic determinants of endophytism in the Arabidopsis root mycobiome.</title>
        <authorList>
            <person name="Mesny F."/>
            <person name="Miyauchi S."/>
            <person name="Thiergart T."/>
            <person name="Pickel B."/>
            <person name="Atanasova L."/>
            <person name="Karlsson M."/>
            <person name="Huettel B."/>
            <person name="Barry K.W."/>
            <person name="Haridas S."/>
            <person name="Chen C."/>
            <person name="Bauer D."/>
            <person name="Andreopoulos W."/>
            <person name="Pangilinan J."/>
            <person name="LaButti K."/>
            <person name="Riley R."/>
            <person name="Lipzen A."/>
            <person name="Clum A."/>
            <person name="Drula E."/>
            <person name="Henrissat B."/>
            <person name="Kohler A."/>
            <person name="Grigoriev I.V."/>
            <person name="Martin F.M."/>
            <person name="Hacquard S."/>
        </authorList>
    </citation>
    <scope>NUCLEOTIDE SEQUENCE</scope>
    <source>
        <strain evidence="5">MPI-CAGE-CH-0235</strain>
    </source>
</reference>
<feature type="region of interest" description="Disordered" evidence="2">
    <location>
        <begin position="242"/>
        <end position="310"/>
    </location>
</feature>
<proteinExistence type="predicted"/>
<keyword evidence="1" id="KW-0677">Repeat</keyword>
<keyword evidence="6" id="KW-1185">Reference proteome</keyword>
<feature type="domain" description="WSC" evidence="4">
    <location>
        <begin position="35"/>
        <end position="126"/>
    </location>
</feature>
<dbReference type="PANTHER" id="PTHR45964:SF9">
    <property type="entry name" value="SULFOTRANSFERASE"/>
    <property type="match status" value="1"/>
</dbReference>
<dbReference type="InterPro" id="IPR002889">
    <property type="entry name" value="WSC_carb-bd"/>
</dbReference>
<evidence type="ECO:0000256" key="3">
    <source>
        <dbReference type="SAM" id="SignalP"/>
    </source>
</evidence>
<name>A0A8K0SCK1_9HYPO</name>
<feature type="chain" id="PRO_5035437465" evidence="3">
    <location>
        <begin position="22"/>
        <end position="576"/>
    </location>
</feature>
<dbReference type="InterPro" id="IPR051589">
    <property type="entry name" value="Sialate-O-sulfotransferase"/>
</dbReference>